<name>A0A0P8ADG4_9EURY</name>
<organism evidence="2 3">
    <name type="scientific">Candidatus Methanoperedens nitratireducens</name>
    <dbReference type="NCBI Taxonomy" id="1392998"/>
    <lineage>
        <taxon>Archaea</taxon>
        <taxon>Methanobacteriati</taxon>
        <taxon>Methanobacteriota</taxon>
        <taxon>Stenosarchaea group</taxon>
        <taxon>Methanomicrobia</taxon>
        <taxon>Methanosarcinales</taxon>
        <taxon>ANME-2 cluster</taxon>
        <taxon>Candidatus Methanoperedentaceae</taxon>
        <taxon>Candidatus Methanoperedens</taxon>
    </lineage>
</organism>
<reference evidence="2 3" key="1">
    <citation type="submission" date="2015-09" db="EMBL/GenBank/DDBJ databases">
        <title>A metagenomics-based metabolic model of nitrate-dependent anaerobic oxidation of methane by Methanoperedens-like archaea.</title>
        <authorList>
            <person name="Arshad A."/>
            <person name="Speth D.R."/>
            <person name="De Graaf R.M."/>
            <person name="Op Den Camp H.J."/>
            <person name="Jetten M.S."/>
            <person name="Welte C.U."/>
        </authorList>
    </citation>
    <scope>NUCLEOTIDE SEQUENCE [LARGE SCALE GENOMIC DNA]</scope>
</reference>
<evidence type="ECO:0000256" key="1">
    <source>
        <dbReference type="SAM" id="MobiDB-lite"/>
    </source>
</evidence>
<sequence length="42" mass="4817">MVFAMTTKKRSPEEEGLTSKEKDIVKKVMERNDSALKTLSQM</sequence>
<dbReference type="AlphaFoldDB" id="A0A0P8ADG4"/>
<protein>
    <submittedName>
        <fullName evidence="2">Uncharacterized protein</fullName>
    </submittedName>
</protein>
<dbReference type="EMBL" id="LKCM01000258">
    <property type="protein sequence ID" value="KPQ42192.1"/>
    <property type="molecule type" value="Genomic_DNA"/>
</dbReference>
<feature type="region of interest" description="Disordered" evidence="1">
    <location>
        <begin position="1"/>
        <end position="20"/>
    </location>
</feature>
<accession>A0A0P8ADG4</accession>
<proteinExistence type="predicted"/>
<dbReference type="Proteomes" id="UP000050360">
    <property type="component" value="Unassembled WGS sequence"/>
</dbReference>
<comment type="caution">
    <text evidence="2">The sequence shown here is derived from an EMBL/GenBank/DDBJ whole genome shotgun (WGS) entry which is preliminary data.</text>
</comment>
<gene>
    <name evidence="2" type="ORF">MPEBLZ_03242</name>
</gene>
<feature type="compositionally biased region" description="Basic and acidic residues" evidence="1">
    <location>
        <begin position="10"/>
        <end position="20"/>
    </location>
</feature>
<evidence type="ECO:0000313" key="3">
    <source>
        <dbReference type="Proteomes" id="UP000050360"/>
    </source>
</evidence>
<evidence type="ECO:0000313" key="2">
    <source>
        <dbReference type="EMBL" id="KPQ42192.1"/>
    </source>
</evidence>